<sequence length="408" mass="45602">MTQPTLYDQILDFANRADPWPLYEQLRTRPVWAEEDGTFVVSRYRDIYALMHDPRLSSDPNNLLPEFADKLPPAEGPGGMAPAFIRTDPPRHDVLRRTVMRQFGPPHRPDRIDKLTPKLSAVVAELIDKIAGKPEADLVDEVAYPFPVAVISELLGVPAEDQATFGGWVDPIVNALTRPTPEQLQERNDAMQQLSHYMLELAQRRRTQPGDDMISGFVTDDGPDGRLEGGDLLSTLILLLIAGHETTVNLITNGWLTLQRHPDQLQRLRTEPRFAIRMVEELLRYEPSVHILPLRTAVDDIEIGDATVRKGHPIAVMLASGNRDAECIPDADRFDPDRPDNVHLSFAGGIHYCLGAPLARLEAQIALTQLAKRLQNPRLVADPPPYRPSPILRGPIHLRIAYDAVLPA</sequence>
<dbReference type="InterPro" id="IPR002397">
    <property type="entry name" value="Cyt_P450_B"/>
</dbReference>
<accession>A0A8J3KPX4</accession>
<evidence type="ECO:0000256" key="1">
    <source>
        <dbReference type="ARBA" id="ARBA00010617"/>
    </source>
</evidence>
<comment type="caution">
    <text evidence="7">The sequence shown here is derived from an EMBL/GenBank/DDBJ whole genome shotgun (WGS) entry which is preliminary data.</text>
</comment>
<dbReference type="GO" id="GO:0020037">
    <property type="term" value="F:heme binding"/>
    <property type="evidence" value="ECO:0007669"/>
    <property type="project" value="InterPro"/>
</dbReference>
<dbReference type="CDD" id="cd20625">
    <property type="entry name" value="CYP164-like"/>
    <property type="match status" value="1"/>
</dbReference>
<dbReference type="Gene3D" id="1.10.630.10">
    <property type="entry name" value="Cytochrome P450"/>
    <property type="match status" value="1"/>
</dbReference>
<organism evidence="7 8">
    <name type="scientific">Catellatospora coxensis</name>
    <dbReference type="NCBI Taxonomy" id="310354"/>
    <lineage>
        <taxon>Bacteria</taxon>
        <taxon>Bacillati</taxon>
        <taxon>Actinomycetota</taxon>
        <taxon>Actinomycetes</taxon>
        <taxon>Micromonosporales</taxon>
        <taxon>Micromonosporaceae</taxon>
        <taxon>Catellatospora</taxon>
    </lineage>
</organism>
<evidence type="ECO:0000256" key="4">
    <source>
        <dbReference type="ARBA" id="ARBA00023002"/>
    </source>
</evidence>
<dbReference type="GO" id="GO:0017000">
    <property type="term" value="P:antibiotic biosynthetic process"/>
    <property type="evidence" value="ECO:0007669"/>
    <property type="project" value="UniProtKB-ARBA"/>
</dbReference>
<evidence type="ECO:0000256" key="5">
    <source>
        <dbReference type="ARBA" id="ARBA00023004"/>
    </source>
</evidence>
<dbReference type="PRINTS" id="PR00359">
    <property type="entry name" value="BP450"/>
</dbReference>
<reference evidence="7 8" key="1">
    <citation type="submission" date="2021-01" db="EMBL/GenBank/DDBJ databases">
        <title>Whole genome shotgun sequence of Catellatospora coxensis NBRC 107359.</title>
        <authorList>
            <person name="Komaki H."/>
            <person name="Tamura T."/>
        </authorList>
    </citation>
    <scope>NUCLEOTIDE SEQUENCE [LARGE SCALE GENOMIC DNA]</scope>
    <source>
        <strain evidence="7 8">NBRC 107359</strain>
    </source>
</reference>
<dbReference type="Proteomes" id="UP000630887">
    <property type="component" value="Unassembled WGS sequence"/>
</dbReference>
<keyword evidence="3" id="KW-0479">Metal-binding</keyword>
<dbReference type="RefSeq" id="WP_203692847.1">
    <property type="nucleotide sequence ID" value="NZ_BAAALC010000028.1"/>
</dbReference>
<name>A0A8J3KPX4_9ACTN</name>
<dbReference type="PANTHER" id="PTHR46696">
    <property type="entry name" value="P450, PUTATIVE (EUROFUNG)-RELATED"/>
    <property type="match status" value="1"/>
</dbReference>
<evidence type="ECO:0000313" key="8">
    <source>
        <dbReference type="Proteomes" id="UP000630887"/>
    </source>
</evidence>
<evidence type="ECO:0000313" key="7">
    <source>
        <dbReference type="EMBL" id="GIG06473.1"/>
    </source>
</evidence>
<comment type="similarity">
    <text evidence="1">Belongs to the cytochrome P450 family.</text>
</comment>
<evidence type="ECO:0000256" key="6">
    <source>
        <dbReference type="ARBA" id="ARBA00023033"/>
    </source>
</evidence>
<keyword evidence="6" id="KW-0503">Monooxygenase</keyword>
<dbReference type="SUPFAM" id="SSF48264">
    <property type="entry name" value="Cytochrome P450"/>
    <property type="match status" value="1"/>
</dbReference>
<protein>
    <submittedName>
        <fullName evidence="7">Cytochrome P450</fullName>
    </submittedName>
</protein>
<dbReference type="GO" id="GO:0005506">
    <property type="term" value="F:iron ion binding"/>
    <property type="evidence" value="ECO:0007669"/>
    <property type="project" value="InterPro"/>
</dbReference>
<dbReference type="InterPro" id="IPR036396">
    <property type="entry name" value="Cyt_P450_sf"/>
</dbReference>
<dbReference type="FunFam" id="1.10.630.10:FF:000018">
    <property type="entry name" value="Cytochrome P450 monooxygenase"/>
    <property type="match status" value="1"/>
</dbReference>
<dbReference type="Pfam" id="PF00067">
    <property type="entry name" value="p450"/>
    <property type="match status" value="1"/>
</dbReference>
<keyword evidence="8" id="KW-1185">Reference proteome</keyword>
<keyword evidence="4" id="KW-0560">Oxidoreductase</keyword>
<evidence type="ECO:0000256" key="2">
    <source>
        <dbReference type="ARBA" id="ARBA00022617"/>
    </source>
</evidence>
<keyword evidence="5" id="KW-0408">Iron</keyword>
<dbReference type="EMBL" id="BONI01000023">
    <property type="protein sequence ID" value="GIG06473.1"/>
    <property type="molecule type" value="Genomic_DNA"/>
</dbReference>
<proteinExistence type="inferred from homology"/>
<dbReference type="GO" id="GO:0004497">
    <property type="term" value="F:monooxygenase activity"/>
    <property type="evidence" value="ECO:0007669"/>
    <property type="project" value="UniProtKB-KW"/>
</dbReference>
<dbReference type="PANTHER" id="PTHR46696:SF1">
    <property type="entry name" value="CYTOCHROME P450 YJIB-RELATED"/>
    <property type="match status" value="1"/>
</dbReference>
<evidence type="ECO:0000256" key="3">
    <source>
        <dbReference type="ARBA" id="ARBA00022723"/>
    </source>
</evidence>
<dbReference type="AlphaFoldDB" id="A0A8J3KPX4"/>
<keyword evidence="2" id="KW-0349">Heme</keyword>
<gene>
    <name evidence="7" type="ORF">Cco03nite_31730</name>
</gene>
<dbReference type="InterPro" id="IPR001128">
    <property type="entry name" value="Cyt_P450"/>
</dbReference>
<dbReference type="GO" id="GO:0016705">
    <property type="term" value="F:oxidoreductase activity, acting on paired donors, with incorporation or reduction of molecular oxygen"/>
    <property type="evidence" value="ECO:0007669"/>
    <property type="project" value="InterPro"/>
</dbReference>